<gene>
    <name evidence="2" type="ORF">EV675_3584</name>
</gene>
<evidence type="ECO:0000256" key="1">
    <source>
        <dbReference type="SAM" id="SignalP"/>
    </source>
</evidence>
<feature type="chain" id="PRO_5020470537" description="Carboxypeptidase family protein" evidence="1">
    <location>
        <begin position="26"/>
        <end position="133"/>
    </location>
</feature>
<evidence type="ECO:0008006" key="4">
    <source>
        <dbReference type="Google" id="ProtNLM"/>
    </source>
</evidence>
<comment type="caution">
    <text evidence="2">The sequence shown here is derived from an EMBL/GenBank/DDBJ whole genome shotgun (WGS) entry which is preliminary data.</text>
</comment>
<feature type="signal peptide" evidence="1">
    <location>
        <begin position="1"/>
        <end position="25"/>
    </location>
</feature>
<name>A0A4Q7ND42_9BURK</name>
<dbReference type="OrthoDB" id="8926484at2"/>
<reference evidence="2 3" key="1">
    <citation type="submission" date="2019-02" db="EMBL/GenBank/DDBJ databases">
        <title>Genomic Encyclopedia of Type Strains, Phase IV (KMG-IV): sequencing the most valuable type-strain genomes for metagenomic binning, comparative biology and taxonomic classification.</title>
        <authorList>
            <person name="Goeker M."/>
        </authorList>
    </citation>
    <scope>NUCLEOTIDE SEQUENCE [LARGE SCALE GENOMIC DNA]</scope>
    <source>
        <strain evidence="2 3">K24</strain>
    </source>
</reference>
<dbReference type="RefSeq" id="WP_130358569.1">
    <property type="nucleotide sequence ID" value="NZ_SGXC01000002.1"/>
</dbReference>
<dbReference type="AlphaFoldDB" id="A0A4Q7ND42"/>
<evidence type="ECO:0000313" key="2">
    <source>
        <dbReference type="EMBL" id="RZS80971.1"/>
    </source>
</evidence>
<dbReference type="Proteomes" id="UP000292445">
    <property type="component" value="Unassembled WGS sequence"/>
</dbReference>
<keyword evidence="1" id="KW-0732">Signal</keyword>
<proteinExistence type="predicted"/>
<sequence>MKQNLRWAAPLALALAAAWPLAGLAMDKGEQNGIAYVTGGVGQDESTAIRGMARDYSLRLLAAAKSGEYVADVRVAIHDSGGKDVLSVTTRGPYLLARLAPGNYRIDAEYGSARQSRQVRVPASGRADVSFYF</sequence>
<keyword evidence="3" id="KW-1185">Reference proteome</keyword>
<evidence type="ECO:0000313" key="3">
    <source>
        <dbReference type="Proteomes" id="UP000292445"/>
    </source>
</evidence>
<accession>A0A4Q7ND42</accession>
<dbReference type="EMBL" id="SGXC01000002">
    <property type="protein sequence ID" value="RZS80971.1"/>
    <property type="molecule type" value="Genomic_DNA"/>
</dbReference>
<organism evidence="2 3">
    <name type="scientific">Pigmentiphaga kullae</name>
    <dbReference type="NCBI Taxonomy" id="151784"/>
    <lineage>
        <taxon>Bacteria</taxon>
        <taxon>Pseudomonadati</taxon>
        <taxon>Pseudomonadota</taxon>
        <taxon>Betaproteobacteria</taxon>
        <taxon>Burkholderiales</taxon>
        <taxon>Alcaligenaceae</taxon>
        <taxon>Pigmentiphaga</taxon>
    </lineage>
</organism>
<protein>
    <recommendedName>
        <fullName evidence="4">Carboxypeptidase family protein</fullName>
    </recommendedName>
</protein>